<dbReference type="Proteomes" id="UP001222027">
    <property type="component" value="Unassembled WGS sequence"/>
</dbReference>
<keyword evidence="2" id="KW-1185">Reference proteome</keyword>
<evidence type="ECO:0000313" key="2">
    <source>
        <dbReference type="Proteomes" id="UP001222027"/>
    </source>
</evidence>
<sequence>MGFFCRGSFYLHIMKNPTKRVSLDASSTRYSPLAPWISFTYVISKSSLAYRLHKRCRRLCVFHSLPQSSSICD</sequence>
<dbReference type="AlphaFoldDB" id="A0AAV8PPR7"/>
<gene>
    <name evidence="1" type="ORF">OPV22_008456</name>
</gene>
<dbReference type="EMBL" id="JAQQAF010000003">
    <property type="protein sequence ID" value="KAJ8497904.1"/>
    <property type="molecule type" value="Genomic_DNA"/>
</dbReference>
<accession>A0AAV8PPR7</accession>
<protein>
    <submittedName>
        <fullName evidence="1">Uncharacterized protein</fullName>
    </submittedName>
</protein>
<proteinExistence type="predicted"/>
<organism evidence="1 2">
    <name type="scientific">Ensete ventricosum</name>
    <name type="common">Abyssinian banana</name>
    <name type="synonym">Musa ensete</name>
    <dbReference type="NCBI Taxonomy" id="4639"/>
    <lineage>
        <taxon>Eukaryota</taxon>
        <taxon>Viridiplantae</taxon>
        <taxon>Streptophyta</taxon>
        <taxon>Embryophyta</taxon>
        <taxon>Tracheophyta</taxon>
        <taxon>Spermatophyta</taxon>
        <taxon>Magnoliopsida</taxon>
        <taxon>Liliopsida</taxon>
        <taxon>Zingiberales</taxon>
        <taxon>Musaceae</taxon>
        <taxon>Ensete</taxon>
    </lineage>
</organism>
<comment type="caution">
    <text evidence="1">The sequence shown here is derived from an EMBL/GenBank/DDBJ whole genome shotgun (WGS) entry which is preliminary data.</text>
</comment>
<evidence type="ECO:0000313" key="1">
    <source>
        <dbReference type="EMBL" id="KAJ8497904.1"/>
    </source>
</evidence>
<reference evidence="1 2" key="1">
    <citation type="submission" date="2022-12" db="EMBL/GenBank/DDBJ databases">
        <title>Chromosome-scale assembly of the Ensete ventricosum genome.</title>
        <authorList>
            <person name="Dussert Y."/>
            <person name="Stocks J."/>
            <person name="Wendawek A."/>
            <person name="Woldeyes F."/>
            <person name="Nichols R.A."/>
            <person name="Borrell J.S."/>
        </authorList>
    </citation>
    <scope>NUCLEOTIDE SEQUENCE [LARGE SCALE GENOMIC DNA]</scope>
    <source>
        <strain evidence="2">cv. Maze</strain>
        <tissue evidence="1">Seeds</tissue>
    </source>
</reference>
<name>A0AAV8PPR7_ENSVE</name>